<feature type="compositionally biased region" description="Polar residues" evidence="6">
    <location>
        <begin position="347"/>
        <end position="359"/>
    </location>
</feature>
<keyword evidence="10" id="KW-1185">Reference proteome</keyword>
<evidence type="ECO:0000256" key="4">
    <source>
        <dbReference type="ARBA" id="ARBA00023136"/>
    </source>
</evidence>
<evidence type="ECO:0000256" key="2">
    <source>
        <dbReference type="ARBA" id="ARBA00022692"/>
    </source>
</evidence>
<dbReference type="InterPro" id="IPR049326">
    <property type="entry name" value="Rhodopsin_dom_fungi"/>
</dbReference>
<organism evidence="9 10">
    <name type="scientific">Xylaria arbuscula</name>
    <dbReference type="NCBI Taxonomy" id="114810"/>
    <lineage>
        <taxon>Eukaryota</taxon>
        <taxon>Fungi</taxon>
        <taxon>Dikarya</taxon>
        <taxon>Ascomycota</taxon>
        <taxon>Pezizomycotina</taxon>
        <taxon>Sordariomycetes</taxon>
        <taxon>Xylariomycetidae</taxon>
        <taxon>Xylariales</taxon>
        <taxon>Xylariaceae</taxon>
        <taxon>Xylaria</taxon>
    </lineage>
</organism>
<dbReference type="GO" id="GO:0016020">
    <property type="term" value="C:membrane"/>
    <property type="evidence" value="ECO:0007669"/>
    <property type="project" value="UniProtKB-SubCell"/>
</dbReference>
<comment type="similarity">
    <text evidence="5">Belongs to the SAT4 family.</text>
</comment>
<dbReference type="VEuPathDB" id="FungiDB:F4678DRAFT_217046"/>
<feature type="transmembrane region" description="Helical" evidence="7">
    <location>
        <begin position="269"/>
        <end position="288"/>
    </location>
</feature>
<gene>
    <name evidence="9" type="ORF">NPX13_g389</name>
</gene>
<dbReference type="Pfam" id="PF20684">
    <property type="entry name" value="Fung_rhodopsin"/>
    <property type="match status" value="1"/>
</dbReference>
<dbReference type="PANTHER" id="PTHR33048:SF47">
    <property type="entry name" value="INTEGRAL MEMBRANE PROTEIN-RELATED"/>
    <property type="match status" value="1"/>
</dbReference>
<reference evidence="9" key="1">
    <citation type="submission" date="2022-07" db="EMBL/GenBank/DDBJ databases">
        <title>Genome Sequence of Xylaria arbuscula.</title>
        <authorList>
            <person name="Buettner E."/>
        </authorList>
    </citation>
    <scope>NUCLEOTIDE SEQUENCE</scope>
    <source>
        <strain evidence="9">VT107</strain>
    </source>
</reference>
<name>A0A9W8NP03_9PEZI</name>
<feature type="transmembrane region" description="Helical" evidence="7">
    <location>
        <begin position="151"/>
        <end position="174"/>
    </location>
</feature>
<feature type="transmembrane region" description="Helical" evidence="7">
    <location>
        <begin position="38"/>
        <end position="59"/>
    </location>
</feature>
<feature type="region of interest" description="Disordered" evidence="6">
    <location>
        <begin position="330"/>
        <end position="375"/>
    </location>
</feature>
<evidence type="ECO:0000256" key="3">
    <source>
        <dbReference type="ARBA" id="ARBA00022989"/>
    </source>
</evidence>
<evidence type="ECO:0000256" key="5">
    <source>
        <dbReference type="ARBA" id="ARBA00038359"/>
    </source>
</evidence>
<protein>
    <recommendedName>
        <fullName evidence="8">Rhodopsin domain-containing protein</fullName>
    </recommendedName>
</protein>
<sequence length="375" mass="41152">MGGPSYTRATLPPEIIAGLPPYLQAEVPHYDDTLQPNLYAAAIISIVAAYIATGLRLWARKLRAQKLWWDDYMCLVALFFVSVFTALTLYVTVLGLGRYSVKVIVEHPENVIPFSKALISGAVIYSPSLLCSKLSLLLLFYRLFSGRVYKWILVTVGLFVIGYSLSAVLVNLLHCIPIEYNWDMTIKGHCFDTGIEPVFLAVLNVVTDVAILVLPLPYIWRLHSGLRSKLQLTAIFSFGSFIIVVAIIRTVQVSGLQFTDGFWGNGPGIIWSVVEVGLAVVAACLPVLRPVFNKLVYGDATAPVQEPSYERNIVTIGGSEIPMNVFKSGKETRSKTTIRSTSKQSTLAAQQSSIGNESVSRLVEGRNGTSTKSMV</sequence>
<feature type="domain" description="Rhodopsin" evidence="8">
    <location>
        <begin position="55"/>
        <end position="293"/>
    </location>
</feature>
<dbReference type="InterPro" id="IPR052337">
    <property type="entry name" value="SAT4-like"/>
</dbReference>
<proteinExistence type="inferred from homology"/>
<evidence type="ECO:0000313" key="10">
    <source>
        <dbReference type="Proteomes" id="UP001148614"/>
    </source>
</evidence>
<dbReference type="EMBL" id="JANPWZ010000024">
    <property type="protein sequence ID" value="KAJ3580176.1"/>
    <property type="molecule type" value="Genomic_DNA"/>
</dbReference>
<comment type="subcellular location">
    <subcellularLocation>
        <location evidence="1">Membrane</location>
        <topology evidence="1">Multi-pass membrane protein</topology>
    </subcellularLocation>
</comment>
<feature type="transmembrane region" description="Helical" evidence="7">
    <location>
        <begin position="117"/>
        <end position="139"/>
    </location>
</feature>
<feature type="compositionally biased region" description="Low complexity" evidence="6">
    <location>
        <begin position="335"/>
        <end position="346"/>
    </location>
</feature>
<dbReference type="PANTHER" id="PTHR33048">
    <property type="entry name" value="PTH11-LIKE INTEGRAL MEMBRANE PROTEIN (AFU_ORTHOLOGUE AFUA_5G11245)"/>
    <property type="match status" value="1"/>
</dbReference>
<evidence type="ECO:0000256" key="1">
    <source>
        <dbReference type="ARBA" id="ARBA00004141"/>
    </source>
</evidence>
<feature type="transmembrane region" description="Helical" evidence="7">
    <location>
        <begin position="71"/>
        <end position="97"/>
    </location>
</feature>
<dbReference type="AlphaFoldDB" id="A0A9W8NP03"/>
<feature type="transmembrane region" description="Helical" evidence="7">
    <location>
        <begin position="198"/>
        <end position="220"/>
    </location>
</feature>
<evidence type="ECO:0000313" key="9">
    <source>
        <dbReference type="EMBL" id="KAJ3580176.1"/>
    </source>
</evidence>
<accession>A0A9W8NP03</accession>
<evidence type="ECO:0000256" key="6">
    <source>
        <dbReference type="SAM" id="MobiDB-lite"/>
    </source>
</evidence>
<dbReference type="Proteomes" id="UP001148614">
    <property type="component" value="Unassembled WGS sequence"/>
</dbReference>
<feature type="transmembrane region" description="Helical" evidence="7">
    <location>
        <begin position="232"/>
        <end position="249"/>
    </location>
</feature>
<evidence type="ECO:0000256" key="7">
    <source>
        <dbReference type="SAM" id="Phobius"/>
    </source>
</evidence>
<keyword evidence="3 7" id="KW-1133">Transmembrane helix</keyword>
<evidence type="ECO:0000259" key="8">
    <source>
        <dbReference type="Pfam" id="PF20684"/>
    </source>
</evidence>
<comment type="caution">
    <text evidence="9">The sequence shown here is derived from an EMBL/GenBank/DDBJ whole genome shotgun (WGS) entry which is preliminary data.</text>
</comment>
<keyword evidence="4 7" id="KW-0472">Membrane</keyword>
<keyword evidence="2 7" id="KW-0812">Transmembrane</keyword>